<organism evidence="3 4">
    <name type="scientific">Pseudomonas amygdali pv. lachrymans str. M301315</name>
    <dbReference type="NCBI Taxonomy" id="629260"/>
    <lineage>
        <taxon>Bacteria</taxon>
        <taxon>Pseudomonadati</taxon>
        <taxon>Pseudomonadota</taxon>
        <taxon>Gammaproteobacteria</taxon>
        <taxon>Pseudomonadales</taxon>
        <taxon>Pseudomonadaceae</taxon>
        <taxon>Pseudomonas</taxon>
        <taxon>Pseudomonas amygdali</taxon>
    </lineage>
</organism>
<dbReference type="PANTHER" id="PTHR30015:SF7">
    <property type="entry name" value="TYPE IV METHYL-DIRECTED RESTRICTION ENZYME ECOKMRR"/>
    <property type="match status" value="1"/>
</dbReference>
<name>A0AAD0M4X7_PSEAV</name>
<evidence type="ECO:0000256" key="1">
    <source>
        <dbReference type="SAM" id="Phobius"/>
    </source>
</evidence>
<dbReference type="InterPro" id="IPR052906">
    <property type="entry name" value="Type_IV_Methyl-Rstrct_Enzyme"/>
</dbReference>
<dbReference type="GeneID" id="39474035"/>
<keyword evidence="3" id="KW-0614">Plasmid</keyword>
<dbReference type="SUPFAM" id="SSF52980">
    <property type="entry name" value="Restriction endonuclease-like"/>
    <property type="match status" value="1"/>
</dbReference>
<accession>A0AAD0M4X7</accession>
<gene>
    <name evidence="3" type="ORF">PLA107_029730</name>
</gene>
<keyword evidence="3" id="KW-0540">Nuclease</keyword>
<sequence>MNEHSWILGLVVLAPALLLIEPGIEMMFGRRKGNHLYRKAKKHGISAISGMTWQQFEQLCEGYFKAKGYRVEMCGQGGADGGRDLILRKSGKRILVQCKHWRSRVGVAVVREMFGVMHAEKFDQVIIVGTSGFTRDAWTWSKGKSIRLMDANGLIT</sequence>
<dbReference type="RefSeq" id="WP_005742418.1">
    <property type="nucleotide sequence ID" value="NZ_CP031226.1"/>
</dbReference>
<feature type="domain" description="Restriction endonuclease type IV Mrr" evidence="2">
    <location>
        <begin position="49"/>
        <end position="155"/>
    </location>
</feature>
<dbReference type="InterPro" id="IPR007560">
    <property type="entry name" value="Restrct_endonuc_IV_Mrr"/>
</dbReference>
<keyword evidence="3" id="KW-0378">Hydrolase</keyword>
<keyword evidence="1" id="KW-0472">Membrane</keyword>
<dbReference type="EMBL" id="CP031226">
    <property type="protein sequence ID" value="AXH59409.1"/>
    <property type="molecule type" value="Genomic_DNA"/>
</dbReference>
<keyword evidence="3" id="KW-0255">Endonuclease</keyword>
<dbReference type="Pfam" id="PF04471">
    <property type="entry name" value="Mrr_cat"/>
    <property type="match status" value="1"/>
</dbReference>
<dbReference type="Gene3D" id="3.40.1350.10">
    <property type="match status" value="1"/>
</dbReference>
<dbReference type="InterPro" id="IPR011856">
    <property type="entry name" value="tRNA_endonuc-like_dom_sf"/>
</dbReference>
<dbReference type="AlphaFoldDB" id="A0AAD0M4X7"/>
<feature type="transmembrane region" description="Helical" evidence="1">
    <location>
        <begin position="6"/>
        <end position="28"/>
    </location>
</feature>
<keyword evidence="1" id="KW-1133">Transmembrane helix</keyword>
<dbReference type="InterPro" id="IPR011335">
    <property type="entry name" value="Restrct_endonuc-II-like"/>
</dbReference>
<evidence type="ECO:0000313" key="3">
    <source>
        <dbReference type="EMBL" id="AXH59409.1"/>
    </source>
</evidence>
<dbReference type="GO" id="GO:0009307">
    <property type="term" value="P:DNA restriction-modification system"/>
    <property type="evidence" value="ECO:0007669"/>
    <property type="project" value="InterPro"/>
</dbReference>
<dbReference type="PANTHER" id="PTHR30015">
    <property type="entry name" value="MRR RESTRICTION SYSTEM PROTEIN"/>
    <property type="match status" value="1"/>
</dbReference>
<dbReference type="GO" id="GO:0003677">
    <property type="term" value="F:DNA binding"/>
    <property type="evidence" value="ECO:0007669"/>
    <property type="project" value="InterPro"/>
</dbReference>
<evidence type="ECO:0000313" key="4">
    <source>
        <dbReference type="Proteomes" id="UP000006426"/>
    </source>
</evidence>
<dbReference type="GO" id="GO:0015666">
    <property type="term" value="F:restriction endodeoxyribonuclease activity"/>
    <property type="evidence" value="ECO:0007669"/>
    <property type="project" value="TreeGrafter"/>
</dbReference>
<proteinExistence type="predicted"/>
<reference evidence="3 4" key="1">
    <citation type="journal article" date="2011" name="PLoS Pathog.">
        <title>Dynamic evolution of pathogenicity revealed by sequencing and comparative genomics of 19 Pseudomonas syringae isolates.</title>
        <authorList>
            <person name="Baltrus D.A."/>
            <person name="Nishimura M.T."/>
            <person name="Romanchuk A."/>
            <person name="Chang J.H."/>
            <person name="Mukhtar M.S."/>
            <person name="Cherkis K."/>
            <person name="Roach J."/>
            <person name="Grant S.R."/>
            <person name="Jones C.D."/>
            <person name="Dangl J.L."/>
        </authorList>
    </citation>
    <scope>NUCLEOTIDE SEQUENCE [LARGE SCALE GENOMIC DNA]</scope>
    <source>
        <strain evidence="3 4">M301315</strain>
    </source>
</reference>
<geneLocation type="plasmid" evidence="4">
    <name>pmppla107</name>
</geneLocation>
<keyword evidence="1" id="KW-0812">Transmembrane</keyword>
<evidence type="ECO:0000259" key="2">
    <source>
        <dbReference type="Pfam" id="PF04471"/>
    </source>
</evidence>
<protein>
    <submittedName>
        <fullName evidence="3">Restriction endonuclease</fullName>
    </submittedName>
</protein>
<dbReference type="Proteomes" id="UP000006426">
    <property type="component" value="Plasmid pmppla107"/>
</dbReference>